<evidence type="ECO:0000313" key="2">
    <source>
        <dbReference type="EMBL" id="KAG0446806.1"/>
    </source>
</evidence>
<dbReference type="EMBL" id="JADCNM010000539">
    <property type="protein sequence ID" value="KAG0446806.1"/>
    <property type="molecule type" value="Genomic_DNA"/>
</dbReference>
<feature type="compositionally biased region" description="Basic and acidic residues" evidence="1">
    <location>
        <begin position="88"/>
        <end position="108"/>
    </location>
</feature>
<evidence type="ECO:0000256" key="1">
    <source>
        <dbReference type="SAM" id="MobiDB-lite"/>
    </source>
</evidence>
<organism evidence="2 3">
    <name type="scientific">Vanilla planifolia</name>
    <name type="common">Vanilla</name>
    <dbReference type="NCBI Taxonomy" id="51239"/>
    <lineage>
        <taxon>Eukaryota</taxon>
        <taxon>Viridiplantae</taxon>
        <taxon>Streptophyta</taxon>
        <taxon>Embryophyta</taxon>
        <taxon>Tracheophyta</taxon>
        <taxon>Spermatophyta</taxon>
        <taxon>Magnoliopsida</taxon>
        <taxon>Liliopsida</taxon>
        <taxon>Asparagales</taxon>
        <taxon>Orchidaceae</taxon>
        <taxon>Vanilloideae</taxon>
        <taxon>Vanilleae</taxon>
        <taxon>Vanilla</taxon>
    </lineage>
</organism>
<gene>
    <name evidence="2" type="ORF">HPP92_028644</name>
</gene>
<accession>A0A835P794</accession>
<feature type="region of interest" description="Disordered" evidence="1">
    <location>
        <begin position="77"/>
        <end position="138"/>
    </location>
</feature>
<comment type="caution">
    <text evidence="2">The sequence shown here is derived from an EMBL/GenBank/DDBJ whole genome shotgun (WGS) entry which is preliminary data.</text>
</comment>
<evidence type="ECO:0000313" key="3">
    <source>
        <dbReference type="Proteomes" id="UP000639772"/>
    </source>
</evidence>
<proteinExistence type="predicted"/>
<protein>
    <submittedName>
        <fullName evidence="2">Uncharacterized protein</fullName>
    </submittedName>
</protein>
<reference evidence="2 3" key="1">
    <citation type="journal article" date="2020" name="Nat. Food">
        <title>A phased Vanilla planifolia genome enables genetic improvement of flavour and production.</title>
        <authorList>
            <person name="Hasing T."/>
            <person name="Tang H."/>
            <person name="Brym M."/>
            <person name="Khazi F."/>
            <person name="Huang T."/>
            <person name="Chambers A.H."/>
        </authorList>
    </citation>
    <scope>NUCLEOTIDE SEQUENCE [LARGE SCALE GENOMIC DNA]</scope>
    <source>
        <tissue evidence="2">Leaf</tissue>
    </source>
</reference>
<dbReference type="AlphaFoldDB" id="A0A835P794"/>
<dbReference type="Proteomes" id="UP000639772">
    <property type="component" value="Unassembled WGS sequence"/>
</dbReference>
<feature type="compositionally biased region" description="Basic and acidic residues" evidence="1">
    <location>
        <begin position="115"/>
        <end position="138"/>
    </location>
</feature>
<sequence>MGRPKRMAEIKKVGESSCGGLRDEWKKVIKNIEVTEVVDDDATIGEAAGGAVGVEVAAVGETVGAGEGAEEVVGAGVDGGVAEDEECRGEGGGKEGRRAASTATERKGRNQWRRQVGEGERRRRDREKDEDGGRAGGV</sequence>
<name>A0A835P794_VANPL</name>